<organism evidence="1 2">
    <name type="scientific">Malus baccata</name>
    <name type="common">Siberian crab apple</name>
    <name type="synonym">Pyrus baccata</name>
    <dbReference type="NCBI Taxonomy" id="106549"/>
    <lineage>
        <taxon>Eukaryota</taxon>
        <taxon>Viridiplantae</taxon>
        <taxon>Streptophyta</taxon>
        <taxon>Embryophyta</taxon>
        <taxon>Tracheophyta</taxon>
        <taxon>Spermatophyta</taxon>
        <taxon>Magnoliopsida</taxon>
        <taxon>eudicotyledons</taxon>
        <taxon>Gunneridae</taxon>
        <taxon>Pentapetalae</taxon>
        <taxon>rosids</taxon>
        <taxon>fabids</taxon>
        <taxon>Rosales</taxon>
        <taxon>Rosaceae</taxon>
        <taxon>Amygdaloideae</taxon>
        <taxon>Maleae</taxon>
        <taxon>Malus</taxon>
    </lineage>
</organism>
<proteinExistence type="predicted"/>
<dbReference type="EMBL" id="VIEB01000117">
    <property type="protein sequence ID" value="TQE05683.1"/>
    <property type="molecule type" value="Genomic_DNA"/>
</dbReference>
<comment type="caution">
    <text evidence="1">The sequence shown here is derived from an EMBL/GenBank/DDBJ whole genome shotgun (WGS) entry which is preliminary data.</text>
</comment>
<reference evidence="1 2" key="1">
    <citation type="journal article" date="2019" name="G3 (Bethesda)">
        <title>Sequencing of a Wild Apple (Malus baccata) Genome Unravels the Differences Between Cultivated and Wild Apple Species Regarding Disease Resistance and Cold Tolerance.</title>
        <authorList>
            <person name="Chen X."/>
        </authorList>
    </citation>
    <scope>NUCLEOTIDE SEQUENCE [LARGE SCALE GENOMIC DNA]</scope>
    <source>
        <strain evidence="2">cv. Shandingzi</strain>
        <tissue evidence="1">Leaves</tissue>
    </source>
</reference>
<name>A0A540N560_MALBA</name>
<dbReference type="AlphaFoldDB" id="A0A540N560"/>
<dbReference type="Proteomes" id="UP000315295">
    <property type="component" value="Unassembled WGS sequence"/>
</dbReference>
<accession>A0A540N560</accession>
<keyword evidence="2" id="KW-1185">Reference proteome</keyword>
<gene>
    <name evidence="1" type="ORF">C1H46_008702</name>
</gene>
<evidence type="ECO:0000313" key="1">
    <source>
        <dbReference type="EMBL" id="TQE05683.1"/>
    </source>
</evidence>
<sequence length="49" mass="5536">MSISLYDLKVIGGLPILGVPYEEFIPPNHDLCRKEAYPSTLPELLRIHS</sequence>
<evidence type="ECO:0000313" key="2">
    <source>
        <dbReference type="Proteomes" id="UP000315295"/>
    </source>
</evidence>
<protein>
    <submittedName>
        <fullName evidence="1">Uncharacterized protein</fullName>
    </submittedName>
</protein>